<dbReference type="OrthoDB" id="6621861at2759"/>
<dbReference type="InParanoid" id="A0A0N0PAR6"/>
<evidence type="ECO:0000313" key="2">
    <source>
        <dbReference type="EMBL" id="KPJ07767.1"/>
    </source>
</evidence>
<dbReference type="Proteomes" id="UP000053240">
    <property type="component" value="Unassembled WGS sequence"/>
</dbReference>
<name>A0A0N0PAR6_PAPMA</name>
<gene>
    <name evidence="2" type="ORF">RR48_03480</name>
</gene>
<dbReference type="KEGG" id="pmac:106718578"/>
<evidence type="ECO:0000313" key="3">
    <source>
        <dbReference type="Proteomes" id="UP000053240"/>
    </source>
</evidence>
<keyword evidence="1" id="KW-0732">Signal</keyword>
<dbReference type="AlphaFoldDB" id="A0A0N0PAR6"/>
<feature type="signal peptide" evidence="1">
    <location>
        <begin position="1"/>
        <end position="20"/>
    </location>
</feature>
<proteinExistence type="predicted"/>
<keyword evidence="3" id="KW-1185">Reference proteome</keyword>
<reference evidence="2 3" key="1">
    <citation type="journal article" date="2015" name="Nat. Commun.">
        <title>Outbred genome sequencing and CRISPR/Cas9 gene editing in butterflies.</title>
        <authorList>
            <person name="Li X."/>
            <person name="Fan D."/>
            <person name="Zhang W."/>
            <person name="Liu G."/>
            <person name="Zhang L."/>
            <person name="Zhao L."/>
            <person name="Fang X."/>
            <person name="Chen L."/>
            <person name="Dong Y."/>
            <person name="Chen Y."/>
            <person name="Ding Y."/>
            <person name="Zhao R."/>
            <person name="Feng M."/>
            <person name="Zhu Y."/>
            <person name="Feng Y."/>
            <person name="Jiang X."/>
            <person name="Zhu D."/>
            <person name="Xiang H."/>
            <person name="Feng X."/>
            <person name="Li S."/>
            <person name="Wang J."/>
            <person name="Zhang G."/>
            <person name="Kronforst M.R."/>
            <person name="Wang W."/>
        </authorList>
    </citation>
    <scope>NUCLEOTIDE SEQUENCE [LARGE SCALE GENOMIC DNA]</scope>
    <source>
        <strain evidence="2">Ya'a_city_454_Pm</strain>
        <tissue evidence="2">Whole body</tissue>
    </source>
</reference>
<dbReference type="EMBL" id="KQ461178">
    <property type="protein sequence ID" value="KPJ07767.1"/>
    <property type="molecule type" value="Genomic_DNA"/>
</dbReference>
<feature type="chain" id="PRO_5005857186" evidence="1">
    <location>
        <begin position="21"/>
        <end position="204"/>
    </location>
</feature>
<accession>A0A0N0PAR6</accession>
<sequence>MSRYVFIIAFLFAIEQFCKCAPPPMRLTIDCSSDEESFFPMVSSSSAEAFSSSHFDVDSFCAMIQRAIPKAVKDGRFLPSSQDYDMAGHADSQSPIAISPPKGFIPNLGLNKLTTSKLGIPKINVPKLKPVTRKLGSAPSIGAAMPFKSLKVNIEEESSAERMEKFKKGVQKLLHVVKVLGQIDQYLSDRTRIVVDKLSKTFGD</sequence>
<organism evidence="2 3">
    <name type="scientific">Papilio machaon</name>
    <name type="common">Old World swallowtail butterfly</name>
    <dbReference type="NCBI Taxonomy" id="76193"/>
    <lineage>
        <taxon>Eukaryota</taxon>
        <taxon>Metazoa</taxon>
        <taxon>Ecdysozoa</taxon>
        <taxon>Arthropoda</taxon>
        <taxon>Hexapoda</taxon>
        <taxon>Insecta</taxon>
        <taxon>Pterygota</taxon>
        <taxon>Neoptera</taxon>
        <taxon>Endopterygota</taxon>
        <taxon>Lepidoptera</taxon>
        <taxon>Glossata</taxon>
        <taxon>Ditrysia</taxon>
        <taxon>Papilionoidea</taxon>
        <taxon>Papilionidae</taxon>
        <taxon>Papilioninae</taxon>
        <taxon>Papilio</taxon>
    </lineage>
</organism>
<protein>
    <submittedName>
        <fullName evidence="2">Uncharacterized protein</fullName>
    </submittedName>
</protein>
<evidence type="ECO:0000256" key="1">
    <source>
        <dbReference type="SAM" id="SignalP"/>
    </source>
</evidence>